<evidence type="ECO:0000313" key="1">
    <source>
        <dbReference type="EMBL" id="MSU91364.1"/>
    </source>
</evidence>
<keyword evidence="2" id="KW-1185">Reference proteome</keyword>
<sequence>MRRQLALDLGRRPALGRDAFLVSSANAAALAAIDAWERWPGGKQALVGAAGTGKTHLAHVWAESAGALVVPAAAPGPDALDARLLAVEDVGRIAGDRAAEERLFHIHNAVLARGGRLLLTGRAPPSRWPLVLPDLASRVAAAGVARLDPPDEALMAGVLLKLFADRHIRPRPGLIGWLVPRLERSFAAAEAAVARLDQAALSQNRAVGVRLAARTLQM</sequence>
<reference evidence="1 2" key="1">
    <citation type="submission" date="2019-10" db="EMBL/GenBank/DDBJ databases">
        <title>Cognatihalovulum marinum gen. nov. sp. nov., a new member of the family Rhodobacteraceae isolated from deep seawater of the Northwest Indian Ocean.</title>
        <authorList>
            <person name="Ruan C."/>
            <person name="Wang J."/>
            <person name="Zheng X."/>
            <person name="Song L."/>
            <person name="Zhu Y."/>
            <person name="Huang Y."/>
            <person name="Lu Z."/>
            <person name="Du W."/>
            <person name="Huang L."/>
            <person name="Dai X."/>
        </authorList>
    </citation>
    <scope>NUCLEOTIDE SEQUENCE [LARGE SCALE GENOMIC DNA]</scope>
    <source>
        <strain evidence="1 2">2CG4</strain>
    </source>
</reference>
<comment type="caution">
    <text evidence="1">The sequence shown here is derived from an EMBL/GenBank/DDBJ whole genome shotgun (WGS) entry which is preliminary data.</text>
</comment>
<dbReference type="RefSeq" id="WP_325063298.1">
    <property type="nucleotide sequence ID" value="NZ_WIND01000018.1"/>
</dbReference>
<protein>
    <submittedName>
        <fullName evidence="1">Chromosomal replication initiator DnaA</fullName>
    </submittedName>
</protein>
<dbReference type="SUPFAM" id="SSF52540">
    <property type="entry name" value="P-loop containing nucleoside triphosphate hydrolases"/>
    <property type="match status" value="1"/>
</dbReference>
<name>A0A6L5Z5P1_9RHOB</name>
<dbReference type="Proteomes" id="UP000474957">
    <property type="component" value="Unassembled WGS sequence"/>
</dbReference>
<dbReference type="AlphaFoldDB" id="A0A6L5Z5P1"/>
<dbReference type="Gene3D" id="1.10.8.60">
    <property type="match status" value="1"/>
</dbReference>
<organism evidence="1 2">
    <name type="scientific">Halovulum marinum</name>
    <dbReference type="NCBI Taxonomy" id="2662447"/>
    <lineage>
        <taxon>Bacteria</taxon>
        <taxon>Pseudomonadati</taxon>
        <taxon>Pseudomonadota</taxon>
        <taxon>Alphaproteobacteria</taxon>
        <taxon>Rhodobacterales</taxon>
        <taxon>Paracoccaceae</taxon>
        <taxon>Halovulum</taxon>
    </lineage>
</organism>
<dbReference type="GO" id="GO:0005886">
    <property type="term" value="C:plasma membrane"/>
    <property type="evidence" value="ECO:0007669"/>
    <property type="project" value="TreeGrafter"/>
</dbReference>
<proteinExistence type="predicted"/>
<dbReference type="InterPro" id="IPR027417">
    <property type="entry name" value="P-loop_NTPase"/>
</dbReference>
<evidence type="ECO:0000313" key="2">
    <source>
        <dbReference type="Proteomes" id="UP000474957"/>
    </source>
</evidence>
<dbReference type="GO" id="GO:0003688">
    <property type="term" value="F:DNA replication origin binding"/>
    <property type="evidence" value="ECO:0007669"/>
    <property type="project" value="TreeGrafter"/>
</dbReference>
<dbReference type="PANTHER" id="PTHR30050:SF5">
    <property type="entry name" value="DNAA REGULATORY INACTIVATOR HDA"/>
    <property type="match status" value="1"/>
</dbReference>
<accession>A0A6L5Z5P1</accession>
<dbReference type="GO" id="GO:0006270">
    <property type="term" value="P:DNA replication initiation"/>
    <property type="evidence" value="ECO:0007669"/>
    <property type="project" value="TreeGrafter"/>
</dbReference>
<dbReference type="EMBL" id="WIND01000018">
    <property type="protein sequence ID" value="MSU91364.1"/>
    <property type="molecule type" value="Genomic_DNA"/>
</dbReference>
<gene>
    <name evidence="1" type="ORF">GE300_17425</name>
</gene>
<dbReference type="PANTHER" id="PTHR30050">
    <property type="entry name" value="CHROMOSOMAL REPLICATION INITIATOR PROTEIN DNAA"/>
    <property type="match status" value="1"/>
</dbReference>
<dbReference type="Gene3D" id="3.40.50.300">
    <property type="entry name" value="P-loop containing nucleotide triphosphate hydrolases"/>
    <property type="match status" value="2"/>
</dbReference>